<dbReference type="Proteomes" id="UP001347796">
    <property type="component" value="Unassembled WGS sequence"/>
</dbReference>
<evidence type="ECO:0000256" key="1">
    <source>
        <dbReference type="SAM" id="MobiDB-lite"/>
    </source>
</evidence>
<proteinExistence type="predicted"/>
<comment type="caution">
    <text evidence="2">The sequence shown here is derived from an EMBL/GenBank/DDBJ whole genome shotgun (WGS) entry which is preliminary data.</text>
</comment>
<dbReference type="AlphaFoldDB" id="A0AAN8JIF1"/>
<gene>
    <name evidence="2" type="ORF">SNE40_011269</name>
</gene>
<evidence type="ECO:0000313" key="3">
    <source>
        <dbReference type="Proteomes" id="UP001347796"/>
    </source>
</evidence>
<evidence type="ECO:0000313" key="2">
    <source>
        <dbReference type="EMBL" id="KAK6178756.1"/>
    </source>
</evidence>
<reference evidence="2 3" key="1">
    <citation type="submission" date="2024-01" db="EMBL/GenBank/DDBJ databases">
        <title>The genome of the rayed Mediterranean limpet Patella caerulea (Linnaeus, 1758).</title>
        <authorList>
            <person name="Anh-Thu Weber A."/>
            <person name="Halstead-Nussloch G."/>
        </authorList>
    </citation>
    <scope>NUCLEOTIDE SEQUENCE [LARGE SCALE GENOMIC DNA]</scope>
    <source>
        <strain evidence="2">AATW-2023a</strain>
        <tissue evidence="2">Whole specimen</tissue>
    </source>
</reference>
<name>A0AAN8JIF1_PATCE</name>
<protein>
    <submittedName>
        <fullName evidence="2">Uncharacterized protein</fullName>
    </submittedName>
</protein>
<feature type="compositionally biased region" description="Acidic residues" evidence="1">
    <location>
        <begin position="72"/>
        <end position="104"/>
    </location>
</feature>
<sequence length="104" mass="11693">MTSRLKGVNYQTFMMLNFHKVDPLPTPINHGWTLDNDMCIPVRYTQPALPRYLSEVRQHNLQIDTGLGESDSGGDFDDDDNDDAAAGDDDENGDDDEDDDDDEN</sequence>
<keyword evidence="3" id="KW-1185">Reference proteome</keyword>
<organism evidence="2 3">
    <name type="scientific">Patella caerulea</name>
    <name type="common">Rayed Mediterranean limpet</name>
    <dbReference type="NCBI Taxonomy" id="87958"/>
    <lineage>
        <taxon>Eukaryota</taxon>
        <taxon>Metazoa</taxon>
        <taxon>Spiralia</taxon>
        <taxon>Lophotrochozoa</taxon>
        <taxon>Mollusca</taxon>
        <taxon>Gastropoda</taxon>
        <taxon>Patellogastropoda</taxon>
        <taxon>Patelloidea</taxon>
        <taxon>Patellidae</taxon>
        <taxon>Patella</taxon>
    </lineage>
</organism>
<dbReference type="EMBL" id="JAZGQO010000008">
    <property type="protein sequence ID" value="KAK6178756.1"/>
    <property type="molecule type" value="Genomic_DNA"/>
</dbReference>
<accession>A0AAN8JIF1</accession>
<feature type="region of interest" description="Disordered" evidence="1">
    <location>
        <begin position="63"/>
        <end position="104"/>
    </location>
</feature>